<keyword evidence="6" id="KW-0812">Transmembrane</keyword>
<dbReference type="PANTHER" id="PTHR43952">
    <property type="entry name" value="MYB FAMILY TRANSCRIPTION FACTOR-RELATED"/>
    <property type="match status" value="1"/>
</dbReference>
<dbReference type="InterPro" id="IPR001005">
    <property type="entry name" value="SANT/Myb"/>
</dbReference>
<dbReference type="FunFam" id="1.10.10.60:FF:000154">
    <property type="entry name" value="Transcription factor SRM1"/>
    <property type="match status" value="1"/>
</dbReference>
<dbReference type="Gramene" id="PUZ77276">
    <property type="protein sequence ID" value="PUZ77276"/>
    <property type="gene ID" value="GQ55_1G357500"/>
</dbReference>
<sequence>MSSSWTDNQNKLFESLLAIYDEDTPDRWQKIAQAVGGGKSVEDVKRHYHKLQTDLQDIESRGGCQGSNRSSSGGSSSNGSSWGKTNDDKSHLSLKLFVWSIPYFICSIVHLDYLSHPNMRHTFLAYLSVCTRGPSLDYPYHMFSKRMRYLKPQ</sequence>
<proteinExistence type="predicted"/>
<dbReference type="Proteomes" id="UP000244336">
    <property type="component" value="Chromosome 1"/>
</dbReference>
<feature type="region of interest" description="Disordered" evidence="5">
    <location>
        <begin position="54"/>
        <end position="86"/>
    </location>
</feature>
<evidence type="ECO:0000256" key="1">
    <source>
        <dbReference type="ARBA" id="ARBA00004123"/>
    </source>
</evidence>
<protein>
    <submittedName>
        <fullName evidence="9">Uncharacterized protein</fullName>
    </submittedName>
</protein>
<keyword evidence="4" id="KW-0539">Nucleus</keyword>
<keyword evidence="6" id="KW-0472">Membrane</keyword>
<name>A0A2T7FB23_9POAL</name>
<gene>
    <name evidence="9" type="ORF">GQ55_1G357500</name>
</gene>
<evidence type="ECO:0000259" key="7">
    <source>
        <dbReference type="PROSITE" id="PS50090"/>
    </source>
</evidence>
<evidence type="ECO:0000313" key="9">
    <source>
        <dbReference type="EMBL" id="PUZ77276.1"/>
    </source>
</evidence>
<dbReference type="SMART" id="SM00717">
    <property type="entry name" value="SANT"/>
    <property type="match status" value="1"/>
</dbReference>
<dbReference type="EMBL" id="CM009749">
    <property type="protein sequence ID" value="PUZ77276.1"/>
    <property type="molecule type" value="Genomic_DNA"/>
</dbReference>
<dbReference type="PROSITE" id="PS50090">
    <property type="entry name" value="MYB_LIKE"/>
    <property type="match status" value="1"/>
</dbReference>
<dbReference type="Pfam" id="PF23082">
    <property type="entry name" value="Myb_DNA-binding_2"/>
    <property type="match status" value="1"/>
</dbReference>
<dbReference type="OrthoDB" id="118550at2759"/>
<feature type="compositionally biased region" description="Low complexity" evidence="5">
    <location>
        <begin position="66"/>
        <end position="83"/>
    </location>
</feature>
<keyword evidence="6" id="KW-1133">Transmembrane helix</keyword>
<evidence type="ECO:0000256" key="3">
    <source>
        <dbReference type="ARBA" id="ARBA00023163"/>
    </source>
</evidence>
<organism evidence="9 10">
    <name type="scientific">Panicum hallii var. hallii</name>
    <dbReference type="NCBI Taxonomy" id="1504633"/>
    <lineage>
        <taxon>Eukaryota</taxon>
        <taxon>Viridiplantae</taxon>
        <taxon>Streptophyta</taxon>
        <taxon>Embryophyta</taxon>
        <taxon>Tracheophyta</taxon>
        <taxon>Spermatophyta</taxon>
        <taxon>Magnoliopsida</taxon>
        <taxon>Liliopsida</taxon>
        <taxon>Poales</taxon>
        <taxon>Poaceae</taxon>
        <taxon>PACMAD clade</taxon>
        <taxon>Panicoideae</taxon>
        <taxon>Panicodae</taxon>
        <taxon>Paniceae</taxon>
        <taxon>Panicinae</taxon>
        <taxon>Panicum</taxon>
        <taxon>Panicum sect. Panicum</taxon>
    </lineage>
</organism>
<dbReference type="STRING" id="1504633.A0A2T7FB23"/>
<evidence type="ECO:0000256" key="5">
    <source>
        <dbReference type="SAM" id="MobiDB-lite"/>
    </source>
</evidence>
<feature type="domain" description="Myb-like" evidence="7">
    <location>
        <begin position="1"/>
        <end position="52"/>
    </location>
</feature>
<keyword evidence="2" id="KW-0805">Transcription regulation</keyword>
<reference evidence="9 10" key="1">
    <citation type="submission" date="2018-04" db="EMBL/GenBank/DDBJ databases">
        <title>WGS assembly of Panicum hallii var. hallii HAL2.</title>
        <authorList>
            <person name="Lovell J."/>
            <person name="Jenkins J."/>
            <person name="Lowry D."/>
            <person name="Mamidi S."/>
            <person name="Sreedasyam A."/>
            <person name="Weng X."/>
            <person name="Barry K."/>
            <person name="Bonette J."/>
            <person name="Campitelli B."/>
            <person name="Daum C."/>
            <person name="Gordon S."/>
            <person name="Gould B."/>
            <person name="Lipzen A."/>
            <person name="MacQueen A."/>
            <person name="Palacio-Mejia J."/>
            <person name="Plott C."/>
            <person name="Shakirov E."/>
            <person name="Shu S."/>
            <person name="Yoshinaga Y."/>
            <person name="Zane M."/>
            <person name="Rokhsar D."/>
            <person name="Grimwood J."/>
            <person name="Schmutz J."/>
            <person name="Juenger T."/>
        </authorList>
    </citation>
    <scope>NUCLEOTIDE SEQUENCE [LARGE SCALE GENOMIC DNA]</scope>
    <source>
        <strain evidence="10">cv. HAL2</strain>
    </source>
</reference>
<keyword evidence="10" id="KW-1185">Reference proteome</keyword>
<dbReference type="AlphaFoldDB" id="A0A2T7FB23"/>
<accession>A0A2T7FB23</accession>
<evidence type="ECO:0000256" key="6">
    <source>
        <dbReference type="SAM" id="Phobius"/>
    </source>
</evidence>
<dbReference type="PROSITE" id="PS51293">
    <property type="entry name" value="SANT"/>
    <property type="match status" value="1"/>
</dbReference>
<keyword evidence="3" id="KW-0804">Transcription</keyword>
<evidence type="ECO:0000313" key="10">
    <source>
        <dbReference type="Proteomes" id="UP000244336"/>
    </source>
</evidence>
<evidence type="ECO:0000256" key="2">
    <source>
        <dbReference type="ARBA" id="ARBA00023015"/>
    </source>
</evidence>
<dbReference type="CDD" id="cd00167">
    <property type="entry name" value="SANT"/>
    <property type="match status" value="1"/>
</dbReference>
<comment type="subcellular location">
    <subcellularLocation>
        <location evidence="1">Nucleus</location>
    </subcellularLocation>
</comment>
<dbReference type="SUPFAM" id="SSF46689">
    <property type="entry name" value="Homeodomain-like"/>
    <property type="match status" value="1"/>
</dbReference>
<dbReference type="Gene3D" id="1.10.10.60">
    <property type="entry name" value="Homeodomain-like"/>
    <property type="match status" value="1"/>
</dbReference>
<dbReference type="PANTHER" id="PTHR43952:SF61">
    <property type="entry name" value="OS12G0522516 PROTEIN"/>
    <property type="match status" value="1"/>
</dbReference>
<dbReference type="GO" id="GO:0003700">
    <property type="term" value="F:DNA-binding transcription factor activity"/>
    <property type="evidence" value="ECO:0007669"/>
    <property type="project" value="InterPro"/>
</dbReference>
<evidence type="ECO:0000259" key="8">
    <source>
        <dbReference type="PROSITE" id="PS51293"/>
    </source>
</evidence>
<dbReference type="InterPro" id="IPR044636">
    <property type="entry name" value="RADIALIS-like"/>
</dbReference>
<dbReference type="InterPro" id="IPR017884">
    <property type="entry name" value="SANT_dom"/>
</dbReference>
<feature type="transmembrane region" description="Helical" evidence="6">
    <location>
        <begin position="96"/>
        <end position="114"/>
    </location>
</feature>
<evidence type="ECO:0000256" key="4">
    <source>
        <dbReference type="ARBA" id="ARBA00023242"/>
    </source>
</evidence>
<feature type="domain" description="SANT" evidence="8">
    <location>
        <begin position="1"/>
        <end position="56"/>
    </location>
</feature>
<dbReference type="GO" id="GO:0005634">
    <property type="term" value="C:nucleus"/>
    <property type="evidence" value="ECO:0007669"/>
    <property type="project" value="UniProtKB-SubCell"/>
</dbReference>
<dbReference type="InterPro" id="IPR009057">
    <property type="entry name" value="Homeodomain-like_sf"/>
</dbReference>